<feature type="domain" description="Toprim" evidence="7">
    <location>
        <begin position="203"/>
        <end position="284"/>
    </location>
</feature>
<dbReference type="InterPro" id="IPR034151">
    <property type="entry name" value="TOPRIM_DnaG_bac"/>
</dbReference>
<name>A0A2D0ZWN4_9CAUD</name>
<dbReference type="Proteomes" id="UP000231419">
    <property type="component" value="Segment"/>
</dbReference>
<dbReference type="PANTHER" id="PTHR30313:SF2">
    <property type="entry name" value="DNA PRIMASE"/>
    <property type="match status" value="1"/>
</dbReference>
<dbReference type="InterPro" id="IPR050219">
    <property type="entry name" value="DnaG_primase"/>
</dbReference>
<dbReference type="PROSITE" id="PS50880">
    <property type="entry name" value="TOPRIM"/>
    <property type="match status" value="1"/>
</dbReference>
<dbReference type="SUPFAM" id="SSF57783">
    <property type="entry name" value="Zinc beta-ribbon"/>
    <property type="match status" value="1"/>
</dbReference>
<evidence type="ECO:0000313" key="8">
    <source>
        <dbReference type="EMBL" id="ASZ74913.1"/>
    </source>
</evidence>
<proteinExistence type="predicted"/>
<keyword evidence="4" id="KW-0548">Nucleotidyltransferase</keyword>
<keyword evidence="1" id="KW-0240">DNA-directed RNA polymerase</keyword>
<dbReference type="InterPro" id="IPR006171">
    <property type="entry name" value="TOPRIM_dom"/>
</dbReference>
<evidence type="ECO:0000259" key="7">
    <source>
        <dbReference type="PROSITE" id="PS50880"/>
    </source>
</evidence>
<dbReference type="InterPro" id="IPR036977">
    <property type="entry name" value="DNA_primase_Znf_CHC2"/>
</dbReference>
<accession>A0A2D0ZWN4</accession>
<evidence type="ECO:0000256" key="3">
    <source>
        <dbReference type="ARBA" id="ARBA00022679"/>
    </source>
</evidence>
<keyword evidence="9" id="KW-1185">Reference proteome</keyword>
<dbReference type="OrthoDB" id="3597at10239"/>
<dbReference type="EMBL" id="MF668286">
    <property type="protein sequence ID" value="ASZ74913.1"/>
    <property type="molecule type" value="Genomic_DNA"/>
</dbReference>
<evidence type="ECO:0000256" key="1">
    <source>
        <dbReference type="ARBA" id="ARBA00022478"/>
    </source>
</evidence>
<evidence type="ECO:0000313" key="9">
    <source>
        <dbReference type="Proteomes" id="UP000231419"/>
    </source>
</evidence>
<dbReference type="PANTHER" id="PTHR30313">
    <property type="entry name" value="DNA PRIMASE"/>
    <property type="match status" value="1"/>
</dbReference>
<dbReference type="SUPFAM" id="SSF56731">
    <property type="entry name" value="DNA primase core"/>
    <property type="match status" value="1"/>
</dbReference>
<dbReference type="Pfam" id="PF13662">
    <property type="entry name" value="Toprim_4"/>
    <property type="match status" value="1"/>
</dbReference>
<evidence type="ECO:0000256" key="2">
    <source>
        <dbReference type="ARBA" id="ARBA00022515"/>
    </source>
</evidence>
<keyword evidence="3" id="KW-0808">Transferase</keyword>
<keyword evidence="6" id="KW-0804">Transcription</keyword>
<keyword evidence="5" id="KW-0235">DNA replication</keyword>
<dbReference type="Gene3D" id="3.90.580.10">
    <property type="entry name" value="Zinc finger, CHC2-type domain"/>
    <property type="match status" value="1"/>
</dbReference>
<dbReference type="Gene3D" id="3.40.1360.10">
    <property type="match status" value="1"/>
</dbReference>
<evidence type="ECO:0000256" key="4">
    <source>
        <dbReference type="ARBA" id="ARBA00022695"/>
    </source>
</evidence>
<keyword evidence="2" id="KW-0639">Primosome</keyword>
<evidence type="ECO:0000256" key="5">
    <source>
        <dbReference type="ARBA" id="ARBA00022705"/>
    </source>
</evidence>
<dbReference type="CDD" id="cd03364">
    <property type="entry name" value="TOPRIM_DnaG_primases"/>
    <property type="match status" value="1"/>
</dbReference>
<dbReference type="GO" id="GO:0006269">
    <property type="term" value="P:DNA replication, synthesis of primer"/>
    <property type="evidence" value="ECO:0007669"/>
    <property type="project" value="UniProtKB-KW"/>
</dbReference>
<dbReference type="GO" id="GO:0003677">
    <property type="term" value="F:DNA binding"/>
    <property type="evidence" value="ECO:0007669"/>
    <property type="project" value="InterPro"/>
</dbReference>
<evidence type="ECO:0000256" key="6">
    <source>
        <dbReference type="ARBA" id="ARBA00023163"/>
    </source>
</evidence>
<sequence length="313" mass="35207">MSQGQVARMLNELGLTVEFEDDTHLMIFCPFHDNRHSAACSVAKNTGYYFCHGASCGSQGRFVQLVRHVRPWDAMRAMRFIEKHQSGQLSVEKILEDIYADKEEMPEFPEHILKAMQEAYLTKQAPQDYISGRGIKPGTARYFGLGYDASLNMVVVPMYDTDNRNIGVIGRTISGPKRFKNSKKLPSKKSLFNINNAKRAGSESLILVESSFDAIRIHQSGYPNVCATLGGTFSPFHLSQVNRHFNRLVLMIDVDEPGMKFAESIAHKVRESGTSVYRGRYSESELFPEGAKDACDMSDEDIAWCIRNASIMI</sequence>
<organism evidence="8 9">
    <name type="scientific">Rhodococcus phage Trina</name>
    <dbReference type="NCBI Taxonomy" id="2027905"/>
    <lineage>
        <taxon>Viruses</taxon>
        <taxon>Duplodnaviria</taxon>
        <taxon>Heunggongvirae</taxon>
        <taxon>Uroviricota</taxon>
        <taxon>Caudoviricetes</taxon>
        <taxon>Trinavirus</taxon>
        <taxon>Trinavirus trina</taxon>
    </lineage>
</organism>
<dbReference type="GO" id="GO:0000428">
    <property type="term" value="C:DNA-directed RNA polymerase complex"/>
    <property type="evidence" value="ECO:0007669"/>
    <property type="project" value="UniProtKB-KW"/>
</dbReference>
<protein>
    <submittedName>
        <fullName evidence="8">DNA primase</fullName>
    </submittedName>
</protein>
<dbReference type="GO" id="GO:0016779">
    <property type="term" value="F:nucleotidyltransferase activity"/>
    <property type="evidence" value="ECO:0007669"/>
    <property type="project" value="UniProtKB-KW"/>
</dbReference>
<gene>
    <name evidence="8" type="ORF">SEA_TRINA_99</name>
</gene>
<dbReference type="SMART" id="SM00493">
    <property type="entry name" value="TOPRIM"/>
    <property type="match status" value="1"/>
</dbReference>
<reference evidence="9" key="1">
    <citation type="submission" date="2017-08" db="EMBL/GenBank/DDBJ databases">
        <authorList>
            <person name="de Groot N.N."/>
        </authorList>
    </citation>
    <scope>NUCLEOTIDE SEQUENCE [LARGE SCALE GENOMIC DNA]</scope>
</reference>
<dbReference type="GO" id="GO:0008270">
    <property type="term" value="F:zinc ion binding"/>
    <property type="evidence" value="ECO:0007669"/>
    <property type="project" value="InterPro"/>
</dbReference>